<dbReference type="InterPro" id="IPR036388">
    <property type="entry name" value="WH-like_DNA-bd_sf"/>
</dbReference>
<keyword evidence="6" id="KW-1185">Reference proteome</keyword>
<dbReference type="SMART" id="SM00421">
    <property type="entry name" value="HTH_LUXR"/>
    <property type="match status" value="1"/>
</dbReference>
<sequence>MDRVRRALVPAAAGGAPAVALVEPLTDRERDVLRLLPSRLTLREIASELFVSQNTLKFHLRVIYRKLGVNGRAEAVETARQLRLLGRG</sequence>
<evidence type="ECO:0000256" key="1">
    <source>
        <dbReference type="ARBA" id="ARBA00023015"/>
    </source>
</evidence>
<dbReference type="PANTHER" id="PTHR44688">
    <property type="entry name" value="DNA-BINDING TRANSCRIPTIONAL ACTIVATOR DEVR_DOSR"/>
    <property type="match status" value="1"/>
</dbReference>
<feature type="domain" description="HTH luxR-type" evidence="4">
    <location>
        <begin position="18"/>
        <end position="83"/>
    </location>
</feature>
<dbReference type="SUPFAM" id="SSF46894">
    <property type="entry name" value="C-terminal effector domain of the bipartite response regulators"/>
    <property type="match status" value="1"/>
</dbReference>
<dbReference type="PROSITE" id="PS50043">
    <property type="entry name" value="HTH_LUXR_2"/>
    <property type="match status" value="1"/>
</dbReference>
<dbReference type="EMBL" id="SDKM01000027">
    <property type="protein sequence ID" value="RYP84073.1"/>
    <property type="molecule type" value="Genomic_DNA"/>
</dbReference>
<protein>
    <submittedName>
        <fullName evidence="5">Response regulator transcription factor</fullName>
    </submittedName>
</protein>
<dbReference type="InterPro" id="IPR016032">
    <property type="entry name" value="Sig_transdc_resp-reg_C-effctor"/>
</dbReference>
<dbReference type="PANTHER" id="PTHR44688:SF16">
    <property type="entry name" value="DNA-BINDING TRANSCRIPTIONAL ACTIVATOR DEVR_DOSR"/>
    <property type="match status" value="1"/>
</dbReference>
<dbReference type="GO" id="GO:0003677">
    <property type="term" value="F:DNA binding"/>
    <property type="evidence" value="ECO:0007669"/>
    <property type="project" value="UniProtKB-KW"/>
</dbReference>
<organism evidence="5 6">
    <name type="scientific">Nocardioides guangzhouensis</name>
    <dbReference type="NCBI Taxonomy" id="2497878"/>
    <lineage>
        <taxon>Bacteria</taxon>
        <taxon>Bacillati</taxon>
        <taxon>Actinomycetota</taxon>
        <taxon>Actinomycetes</taxon>
        <taxon>Propionibacteriales</taxon>
        <taxon>Nocardioidaceae</taxon>
        <taxon>Nocardioides</taxon>
    </lineage>
</organism>
<dbReference type="CDD" id="cd06170">
    <property type="entry name" value="LuxR_C_like"/>
    <property type="match status" value="1"/>
</dbReference>
<keyword evidence="3" id="KW-0804">Transcription</keyword>
<evidence type="ECO:0000313" key="6">
    <source>
        <dbReference type="Proteomes" id="UP000295198"/>
    </source>
</evidence>
<proteinExistence type="predicted"/>
<reference evidence="5 6" key="1">
    <citation type="submission" date="2019-01" db="EMBL/GenBank/DDBJ databases">
        <title>Nocardioides guangzhouensis sp. nov., an actinobacterium isolated from soil.</title>
        <authorList>
            <person name="Fu Y."/>
            <person name="Cai Y."/>
            <person name="Lin Z."/>
            <person name="Chen P."/>
        </authorList>
    </citation>
    <scope>NUCLEOTIDE SEQUENCE [LARGE SCALE GENOMIC DNA]</scope>
    <source>
        <strain evidence="5 6">130</strain>
    </source>
</reference>
<dbReference type="Gene3D" id="1.10.10.10">
    <property type="entry name" value="Winged helix-like DNA-binding domain superfamily/Winged helix DNA-binding domain"/>
    <property type="match status" value="1"/>
</dbReference>
<name>A0A4Q4Z8F8_9ACTN</name>
<evidence type="ECO:0000259" key="4">
    <source>
        <dbReference type="PROSITE" id="PS50043"/>
    </source>
</evidence>
<dbReference type="GO" id="GO:0006355">
    <property type="term" value="P:regulation of DNA-templated transcription"/>
    <property type="evidence" value="ECO:0007669"/>
    <property type="project" value="InterPro"/>
</dbReference>
<keyword evidence="1" id="KW-0805">Transcription regulation</keyword>
<accession>A0A4Q4Z8F8</accession>
<gene>
    <name evidence="5" type="ORF">EKO23_17450</name>
</gene>
<evidence type="ECO:0000313" key="5">
    <source>
        <dbReference type="EMBL" id="RYP84073.1"/>
    </source>
</evidence>
<dbReference type="InterPro" id="IPR000792">
    <property type="entry name" value="Tscrpt_reg_LuxR_C"/>
</dbReference>
<keyword evidence="2" id="KW-0238">DNA-binding</keyword>
<dbReference type="PRINTS" id="PR00038">
    <property type="entry name" value="HTHLUXR"/>
</dbReference>
<evidence type="ECO:0000256" key="2">
    <source>
        <dbReference type="ARBA" id="ARBA00023125"/>
    </source>
</evidence>
<dbReference type="Pfam" id="PF00196">
    <property type="entry name" value="GerE"/>
    <property type="match status" value="1"/>
</dbReference>
<comment type="caution">
    <text evidence="5">The sequence shown here is derived from an EMBL/GenBank/DDBJ whole genome shotgun (WGS) entry which is preliminary data.</text>
</comment>
<dbReference type="Proteomes" id="UP000295198">
    <property type="component" value="Unassembled WGS sequence"/>
</dbReference>
<dbReference type="AlphaFoldDB" id="A0A4Q4Z8F8"/>
<dbReference type="OrthoDB" id="3202170at2"/>
<evidence type="ECO:0000256" key="3">
    <source>
        <dbReference type="ARBA" id="ARBA00023163"/>
    </source>
</evidence>